<sequence length="212" mass="24215">MAMASASNPYDPASWIIKIDATLEGIEPAISRALEVSRGSNLAELHELLQAAFDWDGTHLHQFEIGGLTYGAPEFDEGYEGDRKTFEATDVRLSDFSFRHDQPIEFMYEDDFGDSWRHRICLSLVPREDGVHYPRCTGGTRSAPPEDAGGPYSYADLVEAWRNPAHEEHVAVRKWTDRRFDPERFDLDVTNKAITSAMRKSKGTYRHRHLKR</sequence>
<proteinExistence type="predicted"/>
<organism evidence="2 3">
    <name type="scientific">Sphingomonas rubra</name>
    <dbReference type="NCBI Taxonomy" id="634430"/>
    <lineage>
        <taxon>Bacteria</taxon>
        <taxon>Pseudomonadati</taxon>
        <taxon>Pseudomonadota</taxon>
        <taxon>Alphaproteobacteria</taxon>
        <taxon>Sphingomonadales</taxon>
        <taxon>Sphingomonadaceae</taxon>
        <taxon>Sphingomonas</taxon>
    </lineage>
</organism>
<dbReference type="STRING" id="634430.SAMN04488241_107224"/>
<dbReference type="AlphaFoldDB" id="A0A1I5TCG9"/>
<dbReference type="EMBL" id="FOXP01000007">
    <property type="protein sequence ID" value="SFP80722.1"/>
    <property type="molecule type" value="Genomic_DNA"/>
</dbReference>
<dbReference type="Pfam" id="PF07929">
    <property type="entry name" value="PRiA4_ORF3"/>
    <property type="match status" value="1"/>
</dbReference>
<evidence type="ECO:0000313" key="3">
    <source>
        <dbReference type="Proteomes" id="UP000199586"/>
    </source>
</evidence>
<protein>
    <submittedName>
        <fullName evidence="2">PRiA4b ORF-3-like protein</fullName>
    </submittedName>
</protein>
<dbReference type="PANTHER" id="PTHR41878">
    <property type="entry name" value="LEXA REPRESSOR-RELATED"/>
    <property type="match status" value="1"/>
</dbReference>
<evidence type="ECO:0000259" key="1">
    <source>
        <dbReference type="Pfam" id="PF07929"/>
    </source>
</evidence>
<dbReference type="InterPro" id="IPR012912">
    <property type="entry name" value="Plasmid_pRiA4b_Orf3-like"/>
</dbReference>
<dbReference type="Proteomes" id="UP000199586">
    <property type="component" value="Unassembled WGS sequence"/>
</dbReference>
<feature type="domain" description="Plasmid pRiA4b Orf3-like" evidence="1">
    <location>
        <begin position="17"/>
        <end position="188"/>
    </location>
</feature>
<dbReference type="PANTHER" id="PTHR41878:SF1">
    <property type="entry name" value="TNPR PROTEIN"/>
    <property type="match status" value="1"/>
</dbReference>
<name>A0A1I5TCG9_9SPHN</name>
<reference evidence="2 3" key="1">
    <citation type="submission" date="2016-10" db="EMBL/GenBank/DDBJ databases">
        <authorList>
            <person name="de Groot N.N."/>
        </authorList>
    </citation>
    <scope>NUCLEOTIDE SEQUENCE [LARGE SCALE GENOMIC DNA]</scope>
    <source>
        <strain evidence="2 3">CGMCC 1.9113</strain>
    </source>
</reference>
<dbReference type="InterPro" id="IPR024047">
    <property type="entry name" value="MM3350-like_sf"/>
</dbReference>
<dbReference type="Gene3D" id="3.10.290.30">
    <property type="entry name" value="MM3350-like"/>
    <property type="match status" value="1"/>
</dbReference>
<accession>A0A1I5TCG9</accession>
<evidence type="ECO:0000313" key="2">
    <source>
        <dbReference type="EMBL" id="SFP80722.1"/>
    </source>
</evidence>
<dbReference type="SUPFAM" id="SSF159941">
    <property type="entry name" value="MM3350-like"/>
    <property type="match status" value="1"/>
</dbReference>
<gene>
    <name evidence="2" type="ORF">SAMN04488241_107224</name>
</gene>
<keyword evidence="3" id="KW-1185">Reference proteome</keyword>
<dbReference type="RefSeq" id="WP_245739254.1">
    <property type="nucleotide sequence ID" value="NZ_FOXP01000007.1"/>
</dbReference>